<keyword evidence="2" id="KW-1133">Transmembrane helix</keyword>
<protein>
    <submittedName>
        <fullName evidence="3">Uncharacterized protein</fullName>
    </submittedName>
</protein>
<evidence type="ECO:0000313" key="3">
    <source>
        <dbReference type="EMBL" id="KAK1760292.1"/>
    </source>
</evidence>
<feature type="transmembrane region" description="Helical" evidence="2">
    <location>
        <begin position="20"/>
        <end position="43"/>
    </location>
</feature>
<gene>
    <name evidence="3" type="ORF">QBC47DRAFT_408375</name>
</gene>
<dbReference type="EMBL" id="MU839827">
    <property type="protein sequence ID" value="KAK1760292.1"/>
    <property type="molecule type" value="Genomic_DNA"/>
</dbReference>
<reference evidence="3" key="1">
    <citation type="submission" date="2023-06" db="EMBL/GenBank/DDBJ databases">
        <title>Genome-scale phylogeny and comparative genomics of the fungal order Sordariales.</title>
        <authorList>
            <consortium name="Lawrence Berkeley National Laboratory"/>
            <person name="Hensen N."/>
            <person name="Bonometti L."/>
            <person name="Westerberg I."/>
            <person name="Brannstrom I.O."/>
            <person name="Guillou S."/>
            <person name="Cros-Aarteil S."/>
            <person name="Calhoun S."/>
            <person name="Haridas S."/>
            <person name="Kuo A."/>
            <person name="Mondo S."/>
            <person name="Pangilinan J."/>
            <person name="Riley R."/>
            <person name="Labutti K."/>
            <person name="Andreopoulos B."/>
            <person name="Lipzen A."/>
            <person name="Chen C."/>
            <person name="Yanf M."/>
            <person name="Daum C."/>
            <person name="Ng V."/>
            <person name="Clum A."/>
            <person name="Steindorff A."/>
            <person name="Ohm R."/>
            <person name="Martin F."/>
            <person name="Silar P."/>
            <person name="Natvig D."/>
            <person name="Lalanne C."/>
            <person name="Gautier V."/>
            <person name="Ament-Velasquez S.L."/>
            <person name="Kruys A."/>
            <person name="Hutchinson M.I."/>
            <person name="Powell A.J."/>
            <person name="Barry K."/>
            <person name="Miller A.N."/>
            <person name="Grigoriev I.V."/>
            <person name="Debuchy R."/>
            <person name="Gladieux P."/>
            <person name="Thoren M.H."/>
            <person name="Johannesson H."/>
        </authorList>
    </citation>
    <scope>NUCLEOTIDE SEQUENCE</scope>
    <source>
        <strain evidence="3">PSN4</strain>
    </source>
</reference>
<feature type="region of interest" description="Disordered" evidence="1">
    <location>
        <begin position="313"/>
        <end position="341"/>
    </location>
</feature>
<dbReference type="Proteomes" id="UP001239445">
    <property type="component" value="Unassembled WGS sequence"/>
</dbReference>
<dbReference type="PANTHER" id="PTHR37577">
    <property type="entry name" value="INTEGRAL MEMBRANE PROTEIN"/>
    <property type="match status" value="1"/>
</dbReference>
<feature type="transmembrane region" description="Helical" evidence="2">
    <location>
        <begin position="214"/>
        <end position="234"/>
    </location>
</feature>
<keyword evidence="4" id="KW-1185">Reference proteome</keyword>
<dbReference type="PANTHER" id="PTHR37577:SF1">
    <property type="entry name" value="INTEGRAL MEMBRANE PROTEIN"/>
    <property type="match status" value="1"/>
</dbReference>
<name>A0AAJ0BLS4_9PEZI</name>
<feature type="transmembrane region" description="Helical" evidence="2">
    <location>
        <begin position="162"/>
        <end position="181"/>
    </location>
</feature>
<feature type="transmembrane region" description="Helical" evidence="2">
    <location>
        <begin position="76"/>
        <end position="99"/>
    </location>
</feature>
<dbReference type="InterPro" id="IPR053018">
    <property type="entry name" value="Elsinochrome_Biosynth-Asso"/>
</dbReference>
<dbReference type="AlphaFoldDB" id="A0AAJ0BLS4"/>
<organism evidence="3 4">
    <name type="scientific">Echria macrotheca</name>
    <dbReference type="NCBI Taxonomy" id="438768"/>
    <lineage>
        <taxon>Eukaryota</taxon>
        <taxon>Fungi</taxon>
        <taxon>Dikarya</taxon>
        <taxon>Ascomycota</taxon>
        <taxon>Pezizomycotina</taxon>
        <taxon>Sordariomycetes</taxon>
        <taxon>Sordariomycetidae</taxon>
        <taxon>Sordariales</taxon>
        <taxon>Schizotheciaceae</taxon>
        <taxon>Echria</taxon>
    </lineage>
</organism>
<sequence>MGDAETDAPCERVGEPMPDIAGIGIIVAFAGQAFISLTLAIWVHFSSRHGKLEVQHAEGTQEHAVEVKRLESILDILMVGNDIQLLTGIALMISAFAIVEEIDLYHLHLIYDTVSFVGVSSAAALITWTFSVAKHPNSSKYTPRARKTPITRRILTSRHRMTYTFSLLFLALAILLEVRLGDWSTDPAAPAGSCFHVSGLLAAPGAAHPAADRVYVAITAAWLLVVMFLAIFQGPARRHSVLLAAVVQFPVHLYAVIALRTGNQAFLESEGGEQENDWDFGQTTAVLLLGVTVHECVEKGKELWRLEKRVKKSETVEKAEVGKAGPRVREEGVVASSDAPS</sequence>
<comment type="caution">
    <text evidence="3">The sequence shown here is derived from an EMBL/GenBank/DDBJ whole genome shotgun (WGS) entry which is preliminary data.</text>
</comment>
<keyword evidence="2" id="KW-0812">Transmembrane</keyword>
<feature type="transmembrane region" description="Helical" evidence="2">
    <location>
        <begin position="240"/>
        <end position="259"/>
    </location>
</feature>
<proteinExistence type="predicted"/>
<accession>A0AAJ0BLS4</accession>
<evidence type="ECO:0000256" key="1">
    <source>
        <dbReference type="SAM" id="MobiDB-lite"/>
    </source>
</evidence>
<evidence type="ECO:0000256" key="2">
    <source>
        <dbReference type="SAM" id="Phobius"/>
    </source>
</evidence>
<evidence type="ECO:0000313" key="4">
    <source>
        <dbReference type="Proteomes" id="UP001239445"/>
    </source>
</evidence>
<keyword evidence="2" id="KW-0472">Membrane</keyword>
<feature type="transmembrane region" description="Helical" evidence="2">
    <location>
        <begin position="105"/>
        <end position="130"/>
    </location>
</feature>
<feature type="compositionally biased region" description="Basic and acidic residues" evidence="1">
    <location>
        <begin position="313"/>
        <end position="332"/>
    </location>
</feature>